<dbReference type="GO" id="GO:0051920">
    <property type="term" value="F:peroxiredoxin activity"/>
    <property type="evidence" value="ECO:0007669"/>
    <property type="project" value="InterPro"/>
</dbReference>
<dbReference type="PANTHER" id="PTHR33570">
    <property type="entry name" value="4-CARBOXYMUCONOLACTONE DECARBOXYLASE FAMILY PROTEIN"/>
    <property type="match status" value="1"/>
</dbReference>
<dbReference type="AlphaFoldDB" id="A0A6J5F713"/>
<dbReference type="Proteomes" id="UP000494363">
    <property type="component" value="Unassembled WGS sequence"/>
</dbReference>
<dbReference type="PANTHER" id="PTHR33570:SF10">
    <property type="entry name" value="GAMMA-CARBOXYMUCONOLACTONE DECARBOXYLASE"/>
    <property type="match status" value="1"/>
</dbReference>
<evidence type="ECO:0000313" key="2">
    <source>
        <dbReference type="EMBL" id="CAB3773105.1"/>
    </source>
</evidence>
<dbReference type="EMBL" id="CADIKH010000068">
    <property type="protein sequence ID" value="CAB3773105.1"/>
    <property type="molecule type" value="Genomic_DNA"/>
</dbReference>
<dbReference type="SUPFAM" id="SSF69118">
    <property type="entry name" value="AhpD-like"/>
    <property type="match status" value="1"/>
</dbReference>
<proteinExistence type="predicted"/>
<accession>A0A6J5F713</accession>
<dbReference type="InterPro" id="IPR003779">
    <property type="entry name" value="CMD-like"/>
</dbReference>
<sequence length="133" mass="14602">MKSDRYHAGISRLREIYGVVGENVIANLEEIAPDFAKYVAESFGDVYLREGLDLRARELSVVTALATLGSATPQLKVHLHGALSVGCTREEIVEIFMQLAFYAGVPVALNVLFAAKEVFRECDAVSQKATLDR</sequence>
<dbReference type="InterPro" id="IPR029032">
    <property type="entry name" value="AhpD-like"/>
</dbReference>
<dbReference type="InterPro" id="IPR052512">
    <property type="entry name" value="4CMD/NDH-1_regulator"/>
</dbReference>
<gene>
    <name evidence="2" type="ORF">LMG29542_07102</name>
</gene>
<organism evidence="2 3">
    <name type="scientific">Paraburkholderia humisilvae</name>
    <dbReference type="NCBI Taxonomy" id="627669"/>
    <lineage>
        <taxon>Bacteria</taxon>
        <taxon>Pseudomonadati</taxon>
        <taxon>Pseudomonadota</taxon>
        <taxon>Betaproteobacteria</taxon>
        <taxon>Burkholderiales</taxon>
        <taxon>Burkholderiaceae</taxon>
        <taxon>Paraburkholderia</taxon>
    </lineage>
</organism>
<name>A0A6J5F713_9BURK</name>
<keyword evidence="3" id="KW-1185">Reference proteome</keyword>
<evidence type="ECO:0000259" key="1">
    <source>
        <dbReference type="Pfam" id="PF02627"/>
    </source>
</evidence>
<dbReference type="RefSeq" id="WP_175232452.1">
    <property type="nucleotide sequence ID" value="NZ_CADIKH010000068.1"/>
</dbReference>
<dbReference type="Gene3D" id="1.20.1290.10">
    <property type="entry name" value="AhpD-like"/>
    <property type="match status" value="1"/>
</dbReference>
<feature type="domain" description="Carboxymuconolactone decarboxylase-like" evidence="1">
    <location>
        <begin position="33"/>
        <end position="117"/>
    </location>
</feature>
<evidence type="ECO:0000313" key="3">
    <source>
        <dbReference type="Proteomes" id="UP000494363"/>
    </source>
</evidence>
<reference evidence="2 3" key="1">
    <citation type="submission" date="2020-04" db="EMBL/GenBank/DDBJ databases">
        <authorList>
            <person name="De Canck E."/>
        </authorList>
    </citation>
    <scope>NUCLEOTIDE SEQUENCE [LARGE SCALE GENOMIC DNA]</scope>
    <source>
        <strain evidence="2 3">LMG 29542</strain>
    </source>
</reference>
<dbReference type="Pfam" id="PF02627">
    <property type="entry name" value="CMD"/>
    <property type="match status" value="1"/>
</dbReference>
<protein>
    <recommendedName>
        <fullName evidence="1">Carboxymuconolactone decarboxylase-like domain-containing protein</fullName>
    </recommendedName>
</protein>